<proteinExistence type="predicted"/>
<organism evidence="2 3">
    <name type="scientific">Candidatus Uhrbacteria bacterium RIFCSPLOWO2_01_FULL_53_9</name>
    <dbReference type="NCBI Taxonomy" id="1802403"/>
    <lineage>
        <taxon>Bacteria</taxon>
        <taxon>Candidatus Uhriibacteriota</taxon>
    </lineage>
</organism>
<dbReference type="AlphaFoldDB" id="A0A1F7UXM8"/>
<dbReference type="Proteomes" id="UP000176932">
    <property type="component" value="Unassembled WGS sequence"/>
</dbReference>
<keyword evidence="1" id="KW-0472">Membrane</keyword>
<accession>A0A1F7UXM8</accession>
<evidence type="ECO:0000256" key="1">
    <source>
        <dbReference type="SAM" id="Phobius"/>
    </source>
</evidence>
<feature type="transmembrane region" description="Helical" evidence="1">
    <location>
        <begin position="17"/>
        <end position="40"/>
    </location>
</feature>
<evidence type="ECO:0000313" key="2">
    <source>
        <dbReference type="EMBL" id="OGL83040.1"/>
    </source>
</evidence>
<reference evidence="2 3" key="1">
    <citation type="journal article" date="2016" name="Nat. Commun.">
        <title>Thousands of microbial genomes shed light on interconnected biogeochemical processes in an aquifer system.</title>
        <authorList>
            <person name="Anantharaman K."/>
            <person name="Brown C.T."/>
            <person name="Hug L.A."/>
            <person name="Sharon I."/>
            <person name="Castelle C.J."/>
            <person name="Probst A.J."/>
            <person name="Thomas B.C."/>
            <person name="Singh A."/>
            <person name="Wilkins M.J."/>
            <person name="Karaoz U."/>
            <person name="Brodie E.L."/>
            <person name="Williams K.H."/>
            <person name="Hubbard S.S."/>
            <person name="Banfield J.F."/>
        </authorList>
    </citation>
    <scope>NUCLEOTIDE SEQUENCE [LARGE SCALE GENOMIC DNA]</scope>
</reference>
<sequence length="111" mass="12894">MVTVEAMKMSFIEMVAFILQVFVLIMFVGAIVYVVVALLVQRRCARADRRRQAALTTIASDHLRAERERRAEPLQSTVFDEWETVAPRKDTSMMFEAETSLPEMMPWRRRG</sequence>
<name>A0A1F7UXM8_9BACT</name>
<protein>
    <submittedName>
        <fullName evidence="2">Uncharacterized protein</fullName>
    </submittedName>
</protein>
<keyword evidence="1" id="KW-1133">Transmembrane helix</keyword>
<gene>
    <name evidence="2" type="ORF">A3B32_02710</name>
</gene>
<dbReference type="EMBL" id="MGEL01000044">
    <property type="protein sequence ID" value="OGL83040.1"/>
    <property type="molecule type" value="Genomic_DNA"/>
</dbReference>
<keyword evidence="1" id="KW-0812">Transmembrane</keyword>
<comment type="caution">
    <text evidence="2">The sequence shown here is derived from an EMBL/GenBank/DDBJ whole genome shotgun (WGS) entry which is preliminary data.</text>
</comment>
<evidence type="ECO:0000313" key="3">
    <source>
        <dbReference type="Proteomes" id="UP000176932"/>
    </source>
</evidence>